<evidence type="ECO:0000313" key="5">
    <source>
        <dbReference type="EMBL" id="UQX12266.1"/>
    </source>
</evidence>
<feature type="domain" description="Core-binding (CB)" evidence="3">
    <location>
        <begin position="105"/>
        <end position="190"/>
    </location>
</feature>
<dbReference type="EMBL" id="CP097320">
    <property type="protein sequence ID" value="UQX10335.1"/>
    <property type="molecule type" value="Genomic_DNA"/>
</dbReference>
<evidence type="ECO:0000259" key="2">
    <source>
        <dbReference type="PROSITE" id="PS51898"/>
    </source>
</evidence>
<protein>
    <submittedName>
        <fullName evidence="5">Tyrosine-type recombinase/integrase</fullName>
    </submittedName>
</protein>
<evidence type="ECO:0000313" key="6">
    <source>
        <dbReference type="EMBL" id="UQX12280.1"/>
    </source>
</evidence>
<dbReference type="RefSeq" id="WP_219070837.1">
    <property type="nucleotide sequence ID" value="NZ_CAJUXY010000125.1"/>
</dbReference>
<gene>
    <name evidence="5" type="ORF">M5I08_08310</name>
    <name evidence="6" type="ORF">M5I08_08405</name>
    <name evidence="4" type="ORF">M5I08_19735</name>
</gene>
<accession>A0ABY4QNQ8</accession>
<evidence type="ECO:0000313" key="4">
    <source>
        <dbReference type="EMBL" id="UQX10335.1"/>
    </source>
</evidence>
<dbReference type="PANTHER" id="PTHR30349:SF90">
    <property type="entry name" value="TYROSINE RECOMBINASE XERD"/>
    <property type="match status" value="1"/>
</dbReference>
<evidence type="ECO:0000313" key="7">
    <source>
        <dbReference type="Proteomes" id="UP001056610"/>
    </source>
</evidence>
<name>A0ABY4QNQ8_9MYCO</name>
<dbReference type="InterPro" id="IPR004107">
    <property type="entry name" value="Integrase_SAM-like_N"/>
</dbReference>
<dbReference type="Pfam" id="PF00589">
    <property type="entry name" value="Phage_integrase"/>
    <property type="match status" value="1"/>
</dbReference>
<dbReference type="InterPro" id="IPR044068">
    <property type="entry name" value="CB"/>
</dbReference>
<dbReference type="InterPro" id="IPR002104">
    <property type="entry name" value="Integrase_catalytic"/>
</dbReference>
<keyword evidence="7" id="KW-1185">Reference proteome</keyword>
<dbReference type="InterPro" id="IPR050090">
    <property type="entry name" value="Tyrosine_recombinase_XerCD"/>
</dbReference>
<dbReference type="Pfam" id="PF02899">
    <property type="entry name" value="Phage_int_SAM_1"/>
    <property type="match status" value="1"/>
</dbReference>
<feature type="domain" description="Tyr recombinase" evidence="2">
    <location>
        <begin position="213"/>
        <end position="393"/>
    </location>
</feature>
<evidence type="ECO:0000256" key="1">
    <source>
        <dbReference type="PROSITE-ProRule" id="PRU01248"/>
    </source>
</evidence>
<sequence>MGTVSCCRIRGVLAEYEFGFRVELASLGYTPSSIEWKINDASRLSRWMTARGLPPSGLDGDHLAAFVAEFAASRKTPPSRGRFEQLLRFLRSRGAGVPGTVAEPDRLDGLMAAYRGWMVDQRGLAVRTMERYERTARRFLEQCGSADVGIGSLTARSVTDFLLGVVSRGLSTGSLRANVSELRSVLRFLYVNGLIDAPLVQAIPPVPGWKGVAVPARMPAGLVQEVLDSCDRSTAAGTRDFAMLTLLARLGLRACEVAGLTLDDLRWRDGEVVVRGKSRRTDRIPLPVDVGAAVAEYLRAARPTAQTRAVFVTVRAPHRPLCPAAVSQTVWRQCDKAGLPGVRAHALRHALATNLLDRGVRLPEIGQLLRHVDLATTAIYAKVDYTALRELAPAWTAAAR</sequence>
<evidence type="ECO:0000259" key="3">
    <source>
        <dbReference type="PROSITE" id="PS51900"/>
    </source>
</evidence>
<dbReference type="PANTHER" id="PTHR30349">
    <property type="entry name" value="PHAGE INTEGRASE-RELATED"/>
    <property type="match status" value="1"/>
</dbReference>
<dbReference type="CDD" id="cd01188">
    <property type="entry name" value="INT_RitA_C_like"/>
    <property type="match status" value="1"/>
</dbReference>
<dbReference type="PROSITE" id="PS51900">
    <property type="entry name" value="CB"/>
    <property type="match status" value="1"/>
</dbReference>
<dbReference type="PROSITE" id="PS51898">
    <property type="entry name" value="TYR_RECOMBINASE"/>
    <property type="match status" value="1"/>
</dbReference>
<proteinExistence type="predicted"/>
<dbReference type="Proteomes" id="UP001056610">
    <property type="component" value="Chromosome"/>
</dbReference>
<dbReference type="EMBL" id="CP097320">
    <property type="protein sequence ID" value="UQX12266.1"/>
    <property type="molecule type" value="Genomic_DNA"/>
</dbReference>
<reference evidence="5" key="1">
    <citation type="submission" date="2022-05" db="EMBL/GenBank/DDBJ databases">
        <title>A methanotrophic Mycobacterium dominates a cave microbial ecosystem.</title>
        <authorList>
            <person name="Van Spanning R.J.M."/>
            <person name="Guan Q."/>
            <person name="Melkonian C."/>
            <person name="Gallant J."/>
            <person name="Polerecky L."/>
            <person name="Flot J.-F."/>
            <person name="Brandt B.W."/>
            <person name="Braster M."/>
            <person name="Iturbe Espinoza P."/>
            <person name="Aerts J."/>
            <person name="Meima-Franke M."/>
            <person name="Piersma S.R."/>
            <person name="Bunduc C."/>
            <person name="Ummels R."/>
            <person name="Pain A."/>
            <person name="Fleming E.J."/>
            <person name="van der Wel N."/>
            <person name="Gherman V.D."/>
            <person name="Sarbu S.M."/>
            <person name="Bodelier P.L.E."/>
            <person name="Bitter W."/>
        </authorList>
    </citation>
    <scope>NUCLEOTIDE SEQUENCE</scope>
    <source>
        <strain evidence="5">Sulfur Cave</strain>
    </source>
</reference>
<keyword evidence="1" id="KW-0238">DNA-binding</keyword>
<organism evidence="5 7">
    <name type="scientific">Candidatus Mycobacterium methanotrophicum</name>
    <dbReference type="NCBI Taxonomy" id="2943498"/>
    <lineage>
        <taxon>Bacteria</taxon>
        <taxon>Bacillati</taxon>
        <taxon>Actinomycetota</taxon>
        <taxon>Actinomycetes</taxon>
        <taxon>Mycobacteriales</taxon>
        <taxon>Mycobacteriaceae</taxon>
        <taxon>Mycobacterium</taxon>
    </lineage>
</organism>
<dbReference type="EMBL" id="CP097320">
    <property type="protein sequence ID" value="UQX12280.1"/>
    <property type="molecule type" value="Genomic_DNA"/>
</dbReference>